<evidence type="ECO:0000256" key="9">
    <source>
        <dbReference type="ARBA" id="ARBA00023315"/>
    </source>
</evidence>
<gene>
    <name evidence="14" type="ORF">KV110_35805</name>
</gene>
<name>A0ABX8RQV6_NOCIO</name>
<comment type="pathway">
    <text evidence="1 11">Glycerolipid metabolism; triacylglycerol biosynthesis.</text>
</comment>
<dbReference type="Proteomes" id="UP000694257">
    <property type="component" value="Chromosome"/>
</dbReference>
<proteinExistence type="inferred from homology"/>
<dbReference type="InterPro" id="IPR045034">
    <property type="entry name" value="O-acyltransferase_WSD1-like"/>
</dbReference>
<sequence>MNDTNKNERPTIAMSEKFFFVVDSATAGQHVAMLAVFTPPKGADADYATQLLGRLREIRTFAPPFNYVLDRPAMRKINATMSMLADDAVDLDYHLRHHRLPAPGGQRQLDDLIAELHGPQLDFGRPLWEYHLIEGLEGGRFATYVKFHHAVMDGVGWNQRFVQSVTEDPGTAELRPIWTVGPTSELPPPPKPAPMRELLEARKYMKRNAKQGIAEVAAPYVAPKTVLNGRLTHRRRATTVSYPLERIRGIAKVAGVTVNDILVSSVAGGLRRYLEERGELPGKPLIASVPFNIRVPGDDATLNAYSTILITMFTDIADPVERLRAVARSSTIAKNDIRSRTPEVAVMYSPLIGGKFALNQATGLAGRTAPPFSAIVSCIPGPDADLYLAGAHLDAMFPIGPLYHGCGLIVAALTISGAFGIGFHCCPDTVPGIDRIAAYTGAALDDLESELTVSANL</sequence>
<evidence type="ECO:0000259" key="13">
    <source>
        <dbReference type="Pfam" id="PF06974"/>
    </source>
</evidence>
<evidence type="ECO:0000256" key="10">
    <source>
        <dbReference type="ARBA" id="ARBA00048109"/>
    </source>
</evidence>
<dbReference type="RefSeq" id="WP_218471562.1">
    <property type="nucleotide sequence ID" value="NZ_BAABJN010000006.1"/>
</dbReference>
<dbReference type="PANTHER" id="PTHR31650">
    <property type="entry name" value="O-ACYLTRANSFERASE (WSD1-LIKE) FAMILY PROTEIN"/>
    <property type="match status" value="1"/>
</dbReference>
<dbReference type="NCBIfam" id="TIGR02946">
    <property type="entry name" value="acyl_WS_DGAT"/>
    <property type="match status" value="1"/>
</dbReference>
<dbReference type="EMBL" id="CP078145">
    <property type="protein sequence ID" value="QXN90695.1"/>
    <property type="molecule type" value="Genomic_DNA"/>
</dbReference>
<evidence type="ECO:0000313" key="14">
    <source>
        <dbReference type="EMBL" id="QXN90695.1"/>
    </source>
</evidence>
<organism evidence="14 15">
    <name type="scientific">Nocardia iowensis</name>
    <dbReference type="NCBI Taxonomy" id="204891"/>
    <lineage>
        <taxon>Bacteria</taxon>
        <taxon>Bacillati</taxon>
        <taxon>Actinomycetota</taxon>
        <taxon>Actinomycetes</taxon>
        <taxon>Mycobacteriales</taxon>
        <taxon>Nocardiaceae</taxon>
        <taxon>Nocardia</taxon>
    </lineage>
</organism>
<comment type="catalytic activity">
    <reaction evidence="10 11">
        <text>an acyl-CoA + a 1,2-diacyl-sn-glycerol = a triacyl-sn-glycerol + CoA</text>
        <dbReference type="Rhea" id="RHEA:10868"/>
        <dbReference type="ChEBI" id="CHEBI:17815"/>
        <dbReference type="ChEBI" id="CHEBI:57287"/>
        <dbReference type="ChEBI" id="CHEBI:58342"/>
        <dbReference type="ChEBI" id="CHEBI:64615"/>
        <dbReference type="EC" id="2.3.1.20"/>
    </reaction>
</comment>
<evidence type="ECO:0000256" key="11">
    <source>
        <dbReference type="RuleBase" id="RU361241"/>
    </source>
</evidence>
<dbReference type="InterPro" id="IPR014292">
    <property type="entry name" value="Acyl_transf_WS/DGAT"/>
</dbReference>
<comment type="pathway">
    <text evidence="2">Lipid metabolism.</text>
</comment>
<dbReference type="InterPro" id="IPR009721">
    <property type="entry name" value="O-acyltransferase_WSD1_C"/>
</dbReference>
<evidence type="ECO:0000256" key="2">
    <source>
        <dbReference type="ARBA" id="ARBA00005189"/>
    </source>
</evidence>
<comment type="similarity">
    <text evidence="3 11">Belongs to the long-chain O-acyltransferase family.</text>
</comment>
<dbReference type="PANTHER" id="PTHR31650:SF1">
    <property type="entry name" value="WAX ESTER SYNTHASE_DIACYLGLYCEROL ACYLTRANSFERASE 4-RELATED"/>
    <property type="match status" value="1"/>
</dbReference>
<keyword evidence="6 11" id="KW-0808">Transferase</keyword>
<evidence type="ECO:0000256" key="1">
    <source>
        <dbReference type="ARBA" id="ARBA00004771"/>
    </source>
</evidence>
<reference evidence="14 15" key="1">
    <citation type="submission" date="2021-07" db="EMBL/GenBank/DDBJ databases">
        <title>Whole Genome Sequence of Nocardia Iowensis.</title>
        <authorList>
            <person name="Lamm A."/>
            <person name="Collins-Fairclough A.M."/>
            <person name="Bunk B."/>
            <person name="Sproer C."/>
        </authorList>
    </citation>
    <scope>NUCLEOTIDE SEQUENCE [LARGE SCALE GENOMIC DNA]</scope>
    <source>
        <strain evidence="14 15">NRRL 5646</strain>
    </source>
</reference>
<keyword evidence="15" id="KW-1185">Reference proteome</keyword>
<evidence type="ECO:0000256" key="5">
    <source>
        <dbReference type="ARBA" id="ARBA00022516"/>
    </source>
</evidence>
<evidence type="ECO:0000313" key="15">
    <source>
        <dbReference type="Proteomes" id="UP000694257"/>
    </source>
</evidence>
<dbReference type="EC" id="2.3.1.20" evidence="4 11"/>
<dbReference type="Pfam" id="PF03007">
    <property type="entry name" value="WS_DGAT_cat"/>
    <property type="match status" value="1"/>
</dbReference>
<evidence type="ECO:0000256" key="8">
    <source>
        <dbReference type="ARBA" id="ARBA00023098"/>
    </source>
</evidence>
<evidence type="ECO:0000259" key="12">
    <source>
        <dbReference type="Pfam" id="PF03007"/>
    </source>
</evidence>
<keyword evidence="8 11" id="KW-0443">Lipid metabolism</keyword>
<dbReference type="Pfam" id="PF06974">
    <property type="entry name" value="WS_DGAT_C"/>
    <property type="match status" value="1"/>
</dbReference>
<accession>A0ABX8RQV6</accession>
<keyword evidence="7 11" id="KW-0319">Glycerol metabolism</keyword>
<keyword evidence="5 11" id="KW-0444">Lipid biosynthesis</keyword>
<evidence type="ECO:0000256" key="6">
    <source>
        <dbReference type="ARBA" id="ARBA00022679"/>
    </source>
</evidence>
<protein>
    <recommendedName>
        <fullName evidence="4 11">Diacylglycerol O-acyltransferase</fullName>
        <ecNumber evidence="4 11">2.3.1.20</ecNumber>
    </recommendedName>
</protein>
<evidence type="ECO:0000256" key="4">
    <source>
        <dbReference type="ARBA" id="ARBA00013244"/>
    </source>
</evidence>
<dbReference type="InterPro" id="IPR004255">
    <property type="entry name" value="O-acyltransferase_WSD1_N"/>
</dbReference>
<keyword evidence="9 11" id="KW-0012">Acyltransferase</keyword>
<feature type="domain" description="O-acyltransferase WSD1-like N-terminal" evidence="12">
    <location>
        <begin position="16"/>
        <end position="261"/>
    </location>
</feature>
<evidence type="ECO:0000256" key="3">
    <source>
        <dbReference type="ARBA" id="ARBA00009587"/>
    </source>
</evidence>
<evidence type="ECO:0000256" key="7">
    <source>
        <dbReference type="ARBA" id="ARBA00022798"/>
    </source>
</evidence>
<feature type="domain" description="O-acyltransferase WSD1 C-terminal" evidence="13">
    <location>
        <begin position="303"/>
        <end position="447"/>
    </location>
</feature>